<accession>A0ABS1RGY3</accession>
<organism evidence="1 2">
    <name type="scientific">Rhodovulum visakhapatnamense</name>
    <dbReference type="NCBI Taxonomy" id="364297"/>
    <lineage>
        <taxon>Bacteria</taxon>
        <taxon>Pseudomonadati</taxon>
        <taxon>Pseudomonadota</taxon>
        <taxon>Alphaproteobacteria</taxon>
        <taxon>Rhodobacterales</taxon>
        <taxon>Paracoccaceae</taxon>
        <taxon>Rhodovulum</taxon>
    </lineage>
</organism>
<gene>
    <name evidence="1" type="ORF">JMJ92_09560</name>
</gene>
<protein>
    <submittedName>
        <fullName evidence="1">Uncharacterized protein</fullName>
    </submittedName>
</protein>
<sequence>MIDYSDGKIHGWNGGARPVHLQSEVRVWFREDDGPSVNLAEAWLWYHSDNASDIIAFQVTRAHRTPRRFWIKPGEPGQYPTLGDDNAEEWRRRGFILVEEVLP</sequence>
<dbReference type="EMBL" id="JAESIL010000033">
    <property type="protein sequence ID" value="MBL3578399.1"/>
    <property type="molecule type" value="Genomic_DNA"/>
</dbReference>
<evidence type="ECO:0000313" key="2">
    <source>
        <dbReference type="Proteomes" id="UP000635853"/>
    </source>
</evidence>
<dbReference type="RefSeq" id="WP_075783987.1">
    <property type="nucleotide sequence ID" value="NZ_JAESIL010000033.1"/>
</dbReference>
<comment type="caution">
    <text evidence="1">The sequence shown here is derived from an EMBL/GenBank/DDBJ whole genome shotgun (WGS) entry which is preliminary data.</text>
</comment>
<reference evidence="2" key="1">
    <citation type="submission" date="2021-01" db="EMBL/GenBank/DDBJ databases">
        <title>Draft genomes of Rhodovulum sulfidophilum.</title>
        <authorList>
            <person name="Guzman M.S."/>
        </authorList>
    </citation>
    <scope>NUCLEOTIDE SEQUENCE [LARGE SCALE GENOMIC DNA]</scope>
    <source>
        <strain evidence="2">AB19</strain>
    </source>
</reference>
<dbReference type="Proteomes" id="UP000635853">
    <property type="component" value="Unassembled WGS sequence"/>
</dbReference>
<name>A0ABS1RGY3_9RHOB</name>
<proteinExistence type="predicted"/>
<keyword evidence="2" id="KW-1185">Reference proteome</keyword>
<evidence type="ECO:0000313" key="1">
    <source>
        <dbReference type="EMBL" id="MBL3578399.1"/>
    </source>
</evidence>